<reference evidence="2" key="1">
    <citation type="journal article" date="2023" name="Front. Plant Sci.">
        <title>Chromosomal-level genome assembly of Melastoma candidum provides insights into trichome evolution.</title>
        <authorList>
            <person name="Zhong Y."/>
            <person name="Wu W."/>
            <person name="Sun C."/>
            <person name="Zou P."/>
            <person name="Liu Y."/>
            <person name="Dai S."/>
            <person name="Zhou R."/>
        </authorList>
    </citation>
    <scope>NUCLEOTIDE SEQUENCE [LARGE SCALE GENOMIC DNA]</scope>
</reference>
<comment type="caution">
    <text evidence="1">The sequence shown here is derived from an EMBL/GenBank/DDBJ whole genome shotgun (WGS) entry which is preliminary data.</text>
</comment>
<organism evidence="1 2">
    <name type="scientific">Melastoma candidum</name>
    <dbReference type="NCBI Taxonomy" id="119954"/>
    <lineage>
        <taxon>Eukaryota</taxon>
        <taxon>Viridiplantae</taxon>
        <taxon>Streptophyta</taxon>
        <taxon>Embryophyta</taxon>
        <taxon>Tracheophyta</taxon>
        <taxon>Spermatophyta</taxon>
        <taxon>Magnoliopsida</taxon>
        <taxon>eudicotyledons</taxon>
        <taxon>Gunneridae</taxon>
        <taxon>Pentapetalae</taxon>
        <taxon>rosids</taxon>
        <taxon>malvids</taxon>
        <taxon>Myrtales</taxon>
        <taxon>Melastomataceae</taxon>
        <taxon>Melastomatoideae</taxon>
        <taxon>Melastomateae</taxon>
        <taxon>Melastoma</taxon>
    </lineage>
</organism>
<dbReference type="EMBL" id="CM042882">
    <property type="protein sequence ID" value="KAI4381744.1"/>
    <property type="molecule type" value="Genomic_DNA"/>
</dbReference>
<protein>
    <submittedName>
        <fullName evidence="1">Uncharacterized protein</fullName>
    </submittedName>
</protein>
<name>A0ACB9RSE0_9MYRT</name>
<accession>A0ACB9RSE0</accession>
<sequence length="186" mass="20013">MAALLARVLSAVTHLLIIGPPPLCPKMADPACGRQIVARVFHGEGGELSHACCARLIQFGKKCHDERVELRITSGGYEANATAVLRNSAEVWNGCVSAVLTPAASPSESCGRMRNVQCGKEIVRRVFHLEGRVTPGCCVELLKLGRECHDELVEARILRGGYEGNATAVLRESAKVWTQCALKPIA</sequence>
<evidence type="ECO:0000313" key="1">
    <source>
        <dbReference type="EMBL" id="KAI4381744.1"/>
    </source>
</evidence>
<dbReference type="Proteomes" id="UP001057402">
    <property type="component" value="Chromosome 3"/>
</dbReference>
<evidence type="ECO:0000313" key="2">
    <source>
        <dbReference type="Proteomes" id="UP001057402"/>
    </source>
</evidence>
<proteinExistence type="predicted"/>
<keyword evidence="2" id="KW-1185">Reference proteome</keyword>
<gene>
    <name evidence="1" type="ORF">MLD38_007790</name>
</gene>